<feature type="region of interest" description="Disordered" evidence="1">
    <location>
        <begin position="122"/>
        <end position="186"/>
    </location>
</feature>
<dbReference type="Proteomes" id="UP000789759">
    <property type="component" value="Unassembled WGS sequence"/>
</dbReference>
<sequence length="186" mass="22015">MGKFQLRYRLQTIEDNYKYVSNLLDEELESHLEIVEKTVKININDKEENRKKALYNVIQALTESGDQQEQQIAIRNFLIESKFSSEKVRKQFQDKYKELLASSLENQGKMHDDDKVEKRFVEDQKLIRGKPQPKPFPPEDATHNRYIPKENTYRERPVSPTSSEKDFNLKSRNIGEWLKSQAKEPP</sequence>
<organism evidence="2 3">
    <name type="scientific">Cetraspora pellucida</name>
    <dbReference type="NCBI Taxonomy" id="1433469"/>
    <lineage>
        <taxon>Eukaryota</taxon>
        <taxon>Fungi</taxon>
        <taxon>Fungi incertae sedis</taxon>
        <taxon>Mucoromycota</taxon>
        <taxon>Glomeromycotina</taxon>
        <taxon>Glomeromycetes</taxon>
        <taxon>Diversisporales</taxon>
        <taxon>Gigasporaceae</taxon>
        <taxon>Cetraspora</taxon>
    </lineage>
</organism>
<comment type="caution">
    <text evidence="2">The sequence shown here is derived from an EMBL/GenBank/DDBJ whole genome shotgun (WGS) entry which is preliminary data.</text>
</comment>
<name>A0A9N9FM45_9GLOM</name>
<dbReference type="AlphaFoldDB" id="A0A9N9FM45"/>
<feature type="compositionally biased region" description="Basic and acidic residues" evidence="1">
    <location>
        <begin position="140"/>
        <end position="169"/>
    </location>
</feature>
<accession>A0A9N9FM45</accession>
<dbReference type="EMBL" id="CAJVQA010002393">
    <property type="protein sequence ID" value="CAG8546025.1"/>
    <property type="molecule type" value="Genomic_DNA"/>
</dbReference>
<keyword evidence="3" id="KW-1185">Reference proteome</keyword>
<dbReference type="OrthoDB" id="10627393at2759"/>
<gene>
    <name evidence="2" type="ORF">CPELLU_LOCUS4524</name>
</gene>
<evidence type="ECO:0000256" key="1">
    <source>
        <dbReference type="SAM" id="MobiDB-lite"/>
    </source>
</evidence>
<evidence type="ECO:0000313" key="2">
    <source>
        <dbReference type="EMBL" id="CAG8546025.1"/>
    </source>
</evidence>
<reference evidence="2" key="1">
    <citation type="submission" date="2021-06" db="EMBL/GenBank/DDBJ databases">
        <authorList>
            <person name="Kallberg Y."/>
            <person name="Tangrot J."/>
            <person name="Rosling A."/>
        </authorList>
    </citation>
    <scope>NUCLEOTIDE SEQUENCE</scope>
    <source>
        <strain evidence="2">FL966</strain>
    </source>
</reference>
<proteinExistence type="predicted"/>
<protein>
    <submittedName>
        <fullName evidence="2">519_t:CDS:1</fullName>
    </submittedName>
</protein>
<evidence type="ECO:0000313" key="3">
    <source>
        <dbReference type="Proteomes" id="UP000789759"/>
    </source>
</evidence>